<feature type="signal peptide" evidence="1">
    <location>
        <begin position="1"/>
        <end position="22"/>
    </location>
</feature>
<organism evidence="2 3">
    <name type="scientific">Pelomonas margarita</name>
    <dbReference type="NCBI Taxonomy" id="3299031"/>
    <lineage>
        <taxon>Bacteria</taxon>
        <taxon>Pseudomonadati</taxon>
        <taxon>Pseudomonadota</taxon>
        <taxon>Betaproteobacteria</taxon>
        <taxon>Burkholderiales</taxon>
        <taxon>Sphaerotilaceae</taxon>
        <taxon>Roseateles</taxon>
    </lineage>
</organism>
<comment type="caution">
    <text evidence="2">The sequence shown here is derived from an EMBL/GenBank/DDBJ whole genome shotgun (WGS) entry which is preliminary data.</text>
</comment>
<dbReference type="SUPFAM" id="SSF53850">
    <property type="entry name" value="Periplasmic binding protein-like II"/>
    <property type="match status" value="1"/>
</dbReference>
<evidence type="ECO:0000313" key="2">
    <source>
        <dbReference type="EMBL" id="MFG6442524.1"/>
    </source>
</evidence>
<dbReference type="PROSITE" id="PS51318">
    <property type="entry name" value="TAT"/>
    <property type="match status" value="1"/>
</dbReference>
<accession>A0ABW7FMH0</accession>
<keyword evidence="3" id="KW-1185">Reference proteome</keyword>
<name>A0ABW7FMH0_9BURK</name>
<gene>
    <name evidence="2" type="ORF">ACG0Z3_17695</name>
</gene>
<reference evidence="2 3" key="1">
    <citation type="submission" date="2024-08" db="EMBL/GenBank/DDBJ databases">
        <authorList>
            <person name="Lu H."/>
        </authorList>
    </citation>
    <scope>NUCLEOTIDE SEQUENCE [LARGE SCALE GENOMIC DNA]</scope>
    <source>
        <strain evidence="2 3">LKC17W</strain>
    </source>
</reference>
<proteinExistence type="predicted"/>
<dbReference type="RefSeq" id="WP_394399856.1">
    <property type="nucleotide sequence ID" value="NZ_JBIGHW010000010.1"/>
</dbReference>
<dbReference type="EMBL" id="JBIGHW010000010">
    <property type="protein sequence ID" value="MFG6442524.1"/>
    <property type="molecule type" value="Genomic_DNA"/>
</dbReference>
<evidence type="ECO:0000256" key="1">
    <source>
        <dbReference type="SAM" id="SignalP"/>
    </source>
</evidence>
<feature type="chain" id="PRO_5045065715" description="Transporter substrate-binding domain-containing protein" evidence="1">
    <location>
        <begin position="23"/>
        <end position="269"/>
    </location>
</feature>
<dbReference type="Proteomes" id="UP001606301">
    <property type="component" value="Unassembled WGS sequence"/>
</dbReference>
<protein>
    <recommendedName>
        <fullName evidence="4">Transporter substrate-binding domain-containing protein</fullName>
    </recommendedName>
</protein>
<dbReference type="InterPro" id="IPR006311">
    <property type="entry name" value="TAT_signal"/>
</dbReference>
<evidence type="ECO:0000313" key="3">
    <source>
        <dbReference type="Proteomes" id="UP001606301"/>
    </source>
</evidence>
<keyword evidence="1" id="KW-0732">Signal</keyword>
<sequence>MTGVDRRCCLGALCGLAATAMAAPPAPLRYIAPAAGDRFGSYVLSLLARARPEHLPCHALPQMPITQRRLELEVSRPGGLVDLMWGMSSAQRRQELRRLEPRLDEGLIGCRLLVVRRQDLPRWPAALATAALQARRAGQGLHWPDVDILRDNGFTVSTAGSTAALYEMLALGHIDYFPRSVLEVLEELATLDNPALAIVPGLMLSYPAGNHIFAGRHPNPQVDALQALLQQLAAGGEMRRLFAKAFDPVLTPLALKTRRSIPLRNPLDA</sequence>
<evidence type="ECO:0008006" key="4">
    <source>
        <dbReference type="Google" id="ProtNLM"/>
    </source>
</evidence>